<reference evidence="3" key="1">
    <citation type="journal article" date="2015" name="Nature">
        <title>Complex archaea that bridge the gap between prokaryotes and eukaryotes.</title>
        <authorList>
            <person name="Spang A."/>
            <person name="Saw J.H."/>
            <person name="Jorgensen S.L."/>
            <person name="Zaremba-Niedzwiedzka K."/>
            <person name="Martijn J."/>
            <person name="Lind A.E."/>
            <person name="van Eijk R."/>
            <person name="Schleper C."/>
            <person name="Guy L."/>
            <person name="Ettema T.J."/>
        </authorList>
    </citation>
    <scope>NUCLEOTIDE SEQUENCE</scope>
</reference>
<keyword evidence="2" id="KW-0472">Membrane</keyword>
<evidence type="ECO:0000256" key="1">
    <source>
        <dbReference type="SAM" id="MobiDB-lite"/>
    </source>
</evidence>
<comment type="caution">
    <text evidence="3">The sequence shown here is derived from an EMBL/GenBank/DDBJ whole genome shotgun (WGS) entry which is preliminary data.</text>
</comment>
<gene>
    <name evidence="3" type="ORF">LCGC14_2051790</name>
</gene>
<feature type="compositionally biased region" description="Basic residues" evidence="1">
    <location>
        <begin position="1"/>
        <end position="19"/>
    </location>
</feature>
<accession>A0A0F9HKV0</accession>
<sequence>MSRMKAGKIPRRPPRRKPPRPGQPPGNTSTPPKAPPAPDLPTRDSSRKSFERKPNWLWKRKRNPDRSFALWGFAKHKWQSLDETDRVGFSMIGSMIWFTLWALSGALAELSILFMIPWIALSLIGIAAIGAVVKYLIKGAWNKYFPEYQEFKQEYKSKRKHSTEQMDSISDLFEDYEDDDIKEKPEGSYGTYWGAQSRERKKS</sequence>
<protein>
    <submittedName>
        <fullName evidence="3">Uncharacterized protein</fullName>
    </submittedName>
</protein>
<keyword evidence="2" id="KW-1133">Transmembrane helix</keyword>
<feature type="region of interest" description="Disordered" evidence="1">
    <location>
        <begin position="178"/>
        <end position="203"/>
    </location>
</feature>
<dbReference type="AlphaFoldDB" id="A0A0F9HKV0"/>
<organism evidence="3">
    <name type="scientific">marine sediment metagenome</name>
    <dbReference type="NCBI Taxonomy" id="412755"/>
    <lineage>
        <taxon>unclassified sequences</taxon>
        <taxon>metagenomes</taxon>
        <taxon>ecological metagenomes</taxon>
    </lineage>
</organism>
<evidence type="ECO:0000256" key="2">
    <source>
        <dbReference type="SAM" id="Phobius"/>
    </source>
</evidence>
<feature type="region of interest" description="Disordered" evidence="1">
    <location>
        <begin position="1"/>
        <end position="51"/>
    </location>
</feature>
<proteinExistence type="predicted"/>
<feature type="transmembrane region" description="Helical" evidence="2">
    <location>
        <begin position="114"/>
        <end position="137"/>
    </location>
</feature>
<feature type="transmembrane region" description="Helical" evidence="2">
    <location>
        <begin position="87"/>
        <end position="108"/>
    </location>
</feature>
<keyword evidence="2" id="KW-0812">Transmembrane</keyword>
<dbReference type="EMBL" id="LAZR01024262">
    <property type="protein sequence ID" value="KKL75747.1"/>
    <property type="molecule type" value="Genomic_DNA"/>
</dbReference>
<name>A0A0F9HKV0_9ZZZZ</name>
<evidence type="ECO:0000313" key="3">
    <source>
        <dbReference type="EMBL" id="KKL75747.1"/>
    </source>
</evidence>
<feature type="compositionally biased region" description="Basic and acidic residues" evidence="1">
    <location>
        <begin position="41"/>
        <end position="51"/>
    </location>
</feature>